<evidence type="ECO:0000313" key="1">
    <source>
        <dbReference type="EMBL" id="TKR80230.1"/>
    </source>
</evidence>
<accession>A0A4U5NCF9</accession>
<sequence length="79" mass="8933">MSGKRMVDTCPFPDIALTPKHFTPKFSIQTRLITSTCVAEGEQPQEHCGRTTLMLKTWSFREPGLDQNLVIYGTRFGSK</sequence>
<reference evidence="1 2" key="2">
    <citation type="journal article" date="2019" name="G3 (Bethesda)">
        <title>Hybrid Assembly of the Genome of the Entomopathogenic Nematode Steinernema carpocapsae Identifies the X-Chromosome.</title>
        <authorList>
            <person name="Serra L."/>
            <person name="Macchietto M."/>
            <person name="Macias-Munoz A."/>
            <person name="McGill C.J."/>
            <person name="Rodriguez I.M."/>
            <person name="Rodriguez B."/>
            <person name="Murad R."/>
            <person name="Mortazavi A."/>
        </authorList>
    </citation>
    <scope>NUCLEOTIDE SEQUENCE [LARGE SCALE GENOMIC DNA]</scope>
    <source>
        <strain evidence="1 2">ALL</strain>
    </source>
</reference>
<gene>
    <name evidence="1" type="ORF">L596_014336</name>
</gene>
<evidence type="ECO:0000313" key="2">
    <source>
        <dbReference type="Proteomes" id="UP000298663"/>
    </source>
</evidence>
<protein>
    <submittedName>
        <fullName evidence="1">Uncharacterized protein</fullName>
    </submittedName>
</protein>
<name>A0A4U5NCF9_STECR</name>
<comment type="caution">
    <text evidence="1">The sequence shown here is derived from an EMBL/GenBank/DDBJ whole genome shotgun (WGS) entry which is preliminary data.</text>
</comment>
<dbReference type="Proteomes" id="UP000298663">
    <property type="component" value="Unassembled WGS sequence"/>
</dbReference>
<proteinExistence type="predicted"/>
<organism evidence="1 2">
    <name type="scientific">Steinernema carpocapsae</name>
    <name type="common">Entomopathogenic nematode</name>
    <dbReference type="NCBI Taxonomy" id="34508"/>
    <lineage>
        <taxon>Eukaryota</taxon>
        <taxon>Metazoa</taxon>
        <taxon>Ecdysozoa</taxon>
        <taxon>Nematoda</taxon>
        <taxon>Chromadorea</taxon>
        <taxon>Rhabditida</taxon>
        <taxon>Tylenchina</taxon>
        <taxon>Panagrolaimomorpha</taxon>
        <taxon>Strongyloidoidea</taxon>
        <taxon>Steinernematidae</taxon>
        <taxon>Steinernema</taxon>
    </lineage>
</organism>
<dbReference type="AlphaFoldDB" id="A0A4U5NCF9"/>
<keyword evidence="2" id="KW-1185">Reference proteome</keyword>
<dbReference type="EMBL" id="AZBU02000004">
    <property type="protein sequence ID" value="TKR80230.1"/>
    <property type="molecule type" value="Genomic_DNA"/>
</dbReference>
<reference evidence="1 2" key="1">
    <citation type="journal article" date="2015" name="Genome Biol.">
        <title>Comparative genomics of Steinernema reveals deeply conserved gene regulatory networks.</title>
        <authorList>
            <person name="Dillman A.R."/>
            <person name="Macchietto M."/>
            <person name="Porter C.F."/>
            <person name="Rogers A."/>
            <person name="Williams B."/>
            <person name="Antoshechkin I."/>
            <person name="Lee M.M."/>
            <person name="Goodwin Z."/>
            <person name="Lu X."/>
            <person name="Lewis E.E."/>
            <person name="Goodrich-Blair H."/>
            <person name="Stock S.P."/>
            <person name="Adams B.J."/>
            <person name="Sternberg P.W."/>
            <person name="Mortazavi A."/>
        </authorList>
    </citation>
    <scope>NUCLEOTIDE SEQUENCE [LARGE SCALE GENOMIC DNA]</scope>
    <source>
        <strain evidence="1 2">ALL</strain>
    </source>
</reference>